<accession>A0A432LDT8</accession>
<dbReference type="AlphaFoldDB" id="A0A432LDT8"/>
<keyword evidence="2" id="KW-1185">Reference proteome</keyword>
<dbReference type="RefSeq" id="WP_126658500.1">
    <property type="nucleotide sequence ID" value="NZ_RYYR01000008.1"/>
</dbReference>
<dbReference type="EMBL" id="RYYR01000008">
    <property type="protein sequence ID" value="RUL53958.1"/>
    <property type="molecule type" value="Genomic_DNA"/>
</dbReference>
<proteinExistence type="predicted"/>
<protein>
    <submittedName>
        <fullName evidence="1">Uncharacterized protein</fullName>
    </submittedName>
</protein>
<sequence>MSTPSKSGKLHVINVGQAINHYITNQSLGDFSESVRQTAQYIIQMYPQIGYVTTKYNTTHPDLNPDLLLTLQDKQEVKINLFYIKGNAKVQAKNIGTKSFLQKYFKSETLQLDFNQFFEKEYVTYLKNIVNTKEVVNDEDSTAQLKKMIANYYPKFVDEIDPFRKNLLFALREHCFYLLKQQFNERSLGILNAFKEFLLIDTINIITRYQSGNKCLLVEQWKTTIDSTQDIYLYKKGMTTVGIRIGNEAVTLRFKFESGPTSSIKLATSYDHFPTEETVIQENLKSVQMFESIIEKHTQTTEDSLSNAIGKCHEAMTYYRILKENPTISQVDSHEYQNMLIKYSSNVPTKTLQDLHTSSESAEKAIQEYLKTKYKTFVIESIQLIPESYLENRLDTRDLLVILRVNNQYVEEGFSLKAIAKNKVKITSKNAGAGQILGPKYFNCGSLDKVIKETETVFKQNGINHIESLERVSIAIGESLQKTTQANLKKGITAILGHAPTLVTVYTINKSKMIQHGEVKGEIHVYPNTPSAIQTTLQWDQNQEELTLRVKFSGGQSKGWTSVKLACEYMVVI</sequence>
<dbReference type="Proteomes" id="UP000287910">
    <property type="component" value="Unassembled WGS sequence"/>
</dbReference>
<evidence type="ECO:0000313" key="2">
    <source>
        <dbReference type="Proteomes" id="UP000287910"/>
    </source>
</evidence>
<reference evidence="1 2" key="1">
    <citation type="submission" date="2018-12" db="EMBL/GenBank/DDBJ databases">
        <title>Lysinibacillus antri sp. nov., isolated from a cave soil.</title>
        <authorList>
            <person name="Narsing Rao M.P."/>
            <person name="Zhang H."/>
            <person name="Dong Z.-Y."/>
            <person name="Niu X.-K."/>
            <person name="Zhang K."/>
            <person name="Fang B.-Z."/>
            <person name="Kang Y.-Q."/>
            <person name="Xiao M."/>
            <person name="Li W.-J."/>
        </authorList>
    </citation>
    <scope>NUCLEOTIDE SEQUENCE [LARGE SCALE GENOMIC DNA]</scope>
    <source>
        <strain evidence="1 2">SYSU K30002</strain>
    </source>
</reference>
<gene>
    <name evidence="1" type="ORF">EK386_07455</name>
</gene>
<name>A0A432LDT8_9BACI</name>
<evidence type="ECO:0000313" key="1">
    <source>
        <dbReference type="EMBL" id="RUL53958.1"/>
    </source>
</evidence>
<comment type="caution">
    <text evidence="1">The sequence shown here is derived from an EMBL/GenBank/DDBJ whole genome shotgun (WGS) entry which is preliminary data.</text>
</comment>
<organism evidence="1 2">
    <name type="scientific">Lysinibacillus antri</name>
    <dbReference type="NCBI Taxonomy" id="2498145"/>
    <lineage>
        <taxon>Bacteria</taxon>
        <taxon>Bacillati</taxon>
        <taxon>Bacillota</taxon>
        <taxon>Bacilli</taxon>
        <taxon>Bacillales</taxon>
        <taxon>Bacillaceae</taxon>
        <taxon>Lysinibacillus</taxon>
    </lineage>
</organism>